<comment type="caution">
    <text evidence="1">The sequence shown here is derived from an EMBL/GenBank/DDBJ whole genome shotgun (WGS) entry which is preliminary data.</text>
</comment>
<reference evidence="1 2" key="1">
    <citation type="journal article" date="2019" name="Philos. Trans. R. Soc. Lond., B, Biol. Sci.">
        <title>Ant behaviour and brain gene expression of defending hosts depend on the ecological success of the intruding social parasite.</title>
        <authorList>
            <person name="Kaur R."/>
            <person name="Stoldt M."/>
            <person name="Jongepier E."/>
            <person name="Feldmeyer B."/>
            <person name="Menzel F."/>
            <person name="Bornberg-Bauer E."/>
            <person name="Foitzik S."/>
        </authorList>
    </citation>
    <scope>NUCLEOTIDE SEQUENCE [LARGE SCALE GENOMIC DNA]</scope>
    <source>
        <tissue evidence="1">Whole body</tissue>
    </source>
</reference>
<name>A0A4S2KKA2_9HYME</name>
<organism evidence="1 2">
    <name type="scientific">Temnothorax longispinosus</name>
    <dbReference type="NCBI Taxonomy" id="300112"/>
    <lineage>
        <taxon>Eukaryota</taxon>
        <taxon>Metazoa</taxon>
        <taxon>Ecdysozoa</taxon>
        <taxon>Arthropoda</taxon>
        <taxon>Hexapoda</taxon>
        <taxon>Insecta</taxon>
        <taxon>Pterygota</taxon>
        <taxon>Neoptera</taxon>
        <taxon>Endopterygota</taxon>
        <taxon>Hymenoptera</taxon>
        <taxon>Apocrita</taxon>
        <taxon>Aculeata</taxon>
        <taxon>Formicoidea</taxon>
        <taxon>Formicidae</taxon>
        <taxon>Myrmicinae</taxon>
        <taxon>Temnothorax</taxon>
    </lineage>
</organism>
<dbReference type="AlphaFoldDB" id="A0A4S2KKA2"/>
<dbReference type="Proteomes" id="UP000310200">
    <property type="component" value="Unassembled WGS sequence"/>
</dbReference>
<protein>
    <submittedName>
        <fullName evidence="1">Uncharacterized protein</fullName>
    </submittedName>
</protein>
<dbReference type="EMBL" id="QBLH01002502">
    <property type="protein sequence ID" value="TGZ48297.1"/>
    <property type="molecule type" value="Genomic_DNA"/>
</dbReference>
<evidence type="ECO:0000313" key="1">
    <source>
        <dbReference type="EMBL" id="TGZ48297.1"/>
    </source>
</evidence>
<accession>A0A4S2KKA2</accession>
<sequence length="63" mass="7215">MHGFRGNREWKEGALIGPSLPLIVLYRLLSSALPRRQLSQLALIRPAYSEKVKEEEEEEVGPR</sequence>
<proteinExistence type="predicted"/>
<feature type="non-terminal residue" evidence="1">
    <location>
        <position position="63"/>
    </location>
</feature>
<keyword evidence="2" id="KW-1185">Reference proteome</keyword>
<gene>
    <name evidence="1" type="ORF">DBV15_09325</name>
</gene>
<evidence type="ECO:0000313" key="2">
    <source>
        <dbReference type="Proteomes" id="UP000310200"/>
    </source>
</evidence>